<evidence type="ECO:0000313" key="14">
    <source>
        <dbReference type="Proteomes" id="UP000694720"/>
    </source>
</evidence>
<dbReference type="GO" id="GO:0046872">
    <property type="term" value="F:metal ion binding"/>
    <property type="evidence" value="ECO:0007669"/>
    <property type="project" value="UniProtKB-KW"/>
</dbReference>
<dbReference type="FunFam" id="3.30.70.20:FF:000042">
    <property type="entry name" value="Cytosolic Fe-S cluster assembly factor NAR1"/>
    <property type="match status" value="1"/>
</dbReference>
<name>A0A8D1BHD7_PIG</name>
<keyword evidence="5" id="KW-0411">Iron-sulfur</keyword>
<evidence type="ECO:0000256" key="3">
    <source>
        <dbReference type="ARBA" id="ARBA00022723"/>
    </source>
</evidence>
<dbReference type="InterPro" id="IPR050340">
    <property type="entry name" value="Cytosolic_Fe-S_CAF"/>
</dbReference>
<sequence length="302" mass="33398">MRLWVRSLPLLSGLRIWRCRELWLGCRRGSDPALLWLWRRPVATAPIQPLAWEPPYAAGAAQEIATTTKDKKKKKRKERRPIRVILIFLYRSRALLRGRRSSTFLGCVRNQIKQVCCLCKILGRRRRGRAGCTPAWQDCIKPVKVDKKLGSSGAKIYIEDDGNYFQVSADGGTRKLEKAKISLDDCLACSGCVTSAETVLITQQSHEELRKVLDANKGHTTCSTPPSRGTSASLRASESSCGDSEDRPAPSRPCLCSRPPAQAGSATPRRPTGAPSSHTSAPPGPHSRSWAPWSRTSLRSSR</sequence>
<organism evidence="13 14">
    <name type="scientific">Sus scrofa</name>
    <name type="common">Pig</name>
    <dbReference type="NCBI Taxonomy" id="9823"/>
    <lineage>
        <taxon>Eukaryota</taxon>
        <taxon>Metazoa</taxon>
        <taxon>Chordata</taxon>
        <taxon>Craniata</taxon>
        <taxon>Vertebrata</taxon>
        <taxon>Euteleostomi</taxon>
        <taxon>Mammalia</taxon>
        <taxon>Eutheria</taxon>
        <taxon>Laurasiatheria</taxon>
        <taxon>Artiodactyla</taxon>
        <taxon>Suina</taxon>
        <taxon>Suidae</taxon>
        <taxon>Sus</taxon>
    </lineage>
</organism>
<proteinExistence type="inferred from homology"/>
<evidence type="ECO:0000256" key="9">
    <source>
        <dbReference type="ARBA" id="ARBA00041671"/>
    </source>
</evidence>
<evidence type="ECO:0000256" key="2">
    <source>
        <dbReference type="ARBA" id="ARBA00022485"/>
    </source>
</evidence>
<comment type="similarity">
    <text evidence="1">Belongs to the NARF family.</text>
</comment>
<comment type="subunit">
    <text evidence="11">External component of the CIA complex. In the CIA complex, interacts directly with CIAO1 and MMS19.</text>
</comment>
<keyword evidence="2" id="KW-0004">4Fe-4S</keyword>
<dbReference type="Ensembl" id="ENSSSCT00035104245.1">
    <property type="protein sequence ID" value="ENSSSCP00035044653.1"/>
    <property type="gene ID" value="ENSSSCG00035076578.1"/>
</dbReference>
<evidence type="ECO:0000256" key="6">
    <source>
        <dbReference type="ARBA" id="ARBA00037412"/>
    </source>
</evidence>
<evidence type="ECO:0000256" key="4">
    <source>
        <dbReference type="ARBA" id="ARBA00023004"/>
    </source>
</evidence>
<accession>A0A8D1BHD7</accession>
<evidence type="ECO:0000256" key="10">
    <source>
        <dbReference type="ARBA" id="ARBA00042668"/>
    </source>
</evidence>
<dbReference type="AlphaFoldDB" id="A0A8D1BHD7"/>
<keyword evidence="4" id="KW-0408">Iron</keyword>
<dbReference type="GO" id="GO:0051539">
    <property type="term" value="F:4 iron, 4 sulfur cluster binding"/>
    <property type="evidence" value="ECO:0007669"/>
    <property type="project" value="UniProtKB-KW"/>
</dbReference>
<feature type="region of interest" description="Disordered" evidence="12">
    <location>
        <begin position="216"/>
        <end position="302"/>
    </location>
</feature>
<protein>
    <recommendedName>
        <fullName evidence="7">Cytosolic iron-sulfur assembly component 3</fullName>
    </recommendedName>
    <alternativeName>
        <fullName evidence="9">Cytosolic Fe-S cluster assembly factor NARFL</fullName>
    </alternativeName>
    <alternativeName>
        <fullName evidence="10">Iron-only hydrogenase-like protein 1</fullName>
    </alternativeName>
    <alternativeName>
        <fullName evidence="8">Nuclear prelamin A recognition factor-like protein</fullName>
    </alternativeName>
</protein>
<evidence type="ECO:0000313" key="13">
    <source>
        <dbReference type="Ensembl" id="ENSSSCP00035044653.1"/>
    </source>
</evidence>
<evidence type="ECO:0000256" key="1">
    <source>
        <dbReference type="ARBA" id="ARBA00006596"/>
    </source>
</evidence>
<reference evidence="13" key="1">
    <citation type="submission" date="2025-08" db="UniProtKB">
        <authorList>
            <consortium name="Ensembl"/>
        </authorList>
    </citation>
    <scope>IDENTIFICATION</scope>
</reference>
<evidence type="ECO:0000256" key="12">
    <source>
        <dbReference type="SAM" id="MobiDB-lite"/>
    </source>
</evidence>
<evidence type="ECO:0000256" key="11">
    <source>
        <dbReference type="ARBA" id="ARBA00046384"/>
    </source>
</evidence>
<dbReference type="PANTHER" id="PTHR11615">
    <property type="entry name" value="NITRATE, FORMATE, IRON DEHYDROGENASE"/>
    <property type="match status" value="1"/>
</dbReference>
<feature type="compositionally biased region" description="Polar residues" evidence="12">
    <location>
        <begin position="218"/>
        <end position="242"/>
    </location>
</feature>
<keyword evidence="3" id="KW-0479">Metal-binding</keyword>
<evidence type="ECO:0000256" key="8">
    <source>
        <dbReference type="ARBA" id="ARBA00041553"/>
    </source>
</evidence>
<dbReference type="Proteomes" id="UP000694720">
    <property type="component" value="Unplaced"/>
</dbReference>
<evidence type="ECO:0000256" key="7">
    <source>
        <dbReference type="ARBA" id="ARBA00039851"/>
    </source>
</evidence>
<comment type="function">
    <text evidence="6">Component of the cytosolic iron-sulfur protein assembly (CIA) complex, a multiprotein complex that mediates the incorporation of iron-sulfur cluster into extramitochondrial Fe/S proteins. Seems to negatively regulate the level of HIF1A expression, although this effect could be indirect.</text>
</comment>
<evidence type="ECO:0000256" key="5">
    <source>
        <dbReference type="ARBA" id="ARBA00023014"/>
    </source>
</evidence>